<name>A0A8S9TAC3_9CYAN</name>
<gene>
    <name evidence="4" type="ORF">DA73_0400025940</name>
</gene>
<feature type="compositionally biased region" description="Basic residues" evidence="1">
    <location>
        <begin position="96"/>
        <end position="107"/>
    </location>
</feature>
<feature type="compositionally biased region" description="Low complexity" evidence="1">
    <location>
        <begin position="153"/>
        <end position="170"/>
    </location>
</feature>
<evidence type="ECO:0000313" key="4">
    <source>
        <dbReference type="EMBL" id="KAF3888534.1"/>
    </source>
</evidence>
<dbReference type="EMBL" id="JHEG04000001">
    <property type="protein sequence ID" value="KAF3888534.1"/>
    <property type="molecule type" value="Genomic_DNA"/>
</dbReference>
<feature type="compositionally biased region" description="Low complexity" evidence="1">
    <location>
        <begin position="32"/>
        <end position="59"/>
    </location>
</feature>
<feature type="chain" id="PRO_5035947176" evidence="2">
    <location>
        <begin position="18"/>
        <end position="170"/>
    </location>
</feature>
<evidence type="ECO:0000256" key="1">
    <source>
        <dbReference type="SAM" id="MobiDB-lite"/>
    </source>
</evidence>
<feature type="region of interest" description="Disordered" evidence="1">
    <location>
        <begin position="144"/>
        <end position="170"/>
    </location>
</feature>
<proteinExistence type="predicted"/>
<evidence type="ECO:0000259" key="3">
    <source>
        <dbReference type="PROSITE" id="PS51781"/>
    </source>
</evidence>
<feature type="signal peptide" evidence="2">
    <location>
        <begin position="1"/>
        <end position="17"/>
    </location>
</feature>
<evidence type="ECO:0000313" key="5">
    <source>
        <dbReference type="Proteomes" id="UP000029738"/>
    </source>
</evidence>
<keyword evidence="5" id="KW-1185">Reference proteome</keyword>
<feature type="compositionally biased region" description="Polar residues" evidence="1">
    <location>
        <begin position="75"/>
        <end position="86"/>
    </location>
</feature>
<dbReference type="AlphaFoldDB" id="A0A8S9TAC3"/>
<feature type="domain" description="SH3b" evidence="3">
    <location>
        <begin position="79"/>
        <end position="150"/>
    </location>
</feature>
<feature type="region of interest" description="Disordered" evidence="1">
    <location>
        <begin position="19"/>
        <end position="124"/>
    </location>
</feature>
<dbReference type="OrthoDB" id="517966at2"/>
<sequence>MRKQFLFVLLLAITACSKPQVESTTSALPTITPATSATSQPETTTTQSPATPTPTTTEPPVTPTPTPKEEDTTESVNKSATLTSIEPGSRINVRNRASKSAKVRHKGRSGDSVTILSEKTGDDGNTWYRVQVDKNGTKGWVRSDFVTTSTDNTAPLPTSSPSSTGTEENN</sequence>
<dbReference type="PROSITE" id="PS51257">
    <property type="entry name" value="PROKAR_LIPOPROTEIN"/>
    <property type="match status" value="1"/>
</dbReference>
<accession>A0A8S9TAC3</accession>
<reference evidence="4" key="1">
    <citation type="journal article" date="2015" name="Genome Announc.">
        <title>Draft Genome Sequence of Tolypothrix boutellei Strain VB521301.</title>
        <authorList>
            <person name="Chandrababunaidu M.M."/>
            <person name="Singh D."/>
            <person name="Sen D."/>
            <person name="Bhan S."/>
            <person name="Das S."/>
            <person name="Gupta A."/>
            <person name="Adhikary S.P."/>
            <person name="Tripathy S."/>
        </authorList>
    </citation>
    <scope>NUCLEOTIDE SEQUENCE</scope>
    <source>
        <strain evidence="4">VB521301</strain>
    </source>
</reference>
<feature type="compositionally biased region" description="Polar residues" evidence="1">
    <location>
        <begin position="20"/>
        <end position="29"/>
    </location>
</feature>
<dbReference type="Proteomes" id="UP000029738">
    <property type="component" value="Unassembled WGS sequence"/>
</dbReference>
<organism evidence="4 5">
    <name type="scientific">Tolypothrix bouteillei VB521301</name>
    <dbReference type="NCBI Taxonomy" id="1479485"/>
    <lineage>
        <taxon>Bacteria</taxon>
        <taxon>Bacillati</taxon>
        <taxon>Cyanobacteriota</taxon>
        <taxon>Cyanophyceae</taxon>
        <taxon>Nostocales</taxon>
        <taxon>Tolypothrichaceae</taxon>
        <taxon>Tolypothrix</taxon>
    </lineage>
</organism>
<dbReference type="PROSITE" id="PS51781">
    <property type="entry name" value="SH3B"/>
    <property type="match status" value="1"/>
</dbReference>
<reference evidence="4" key="2">
    <citation type="submission" date="2019-11" db="EMBL/GenBank/DDBJ databases">
        <title>Improved Assembly of Tolypothrix boutellei genome.</title>
        <authorList>
            <person name="Sarangi A.N."/>
            <person name="Mukherjee M."/>
            <person name="Ghosh S."/>
            <person name="Singh D."/>
            <person name="Das A."/>
            <person name="Kant S."/>
            <person name="Prusty A."/>
            <person name="Tripathy S."/>
        </authorList>
    </citation>
    <scope>NUCLEOTIDE SEQUENCE</scope>
    <source>
        <strain evidence="4">VB521301</strain>
    </source>
</reference>
<dbReference type="RefSeq" id="WP_050046855.1">
    <property type="nucleotide sequence ID" value="NZ_JHEG04000001.1"/>
</dbReference>
<comment type="caution">
    <text evidence="4">The sequence shown here is derived from an EMBL/GenBank/DDBJ whole genome shotgun (WGS) entry which is preliminary data.</text>
</comment>
<keyword evidence="2" id="KW-0732">Signal</keyword>
<dbReference type="Gene3D" id="2.30.30.40">
    <property type="entry name" value="SH3 Domains"/>
    <property type="match status" value="1"/>
</dbReference>
<dbReference type="InterPro" id="IPR003646">
    <property type="entry name" value="SH3-like_bac-type"/>
</dbReference>
<dbReference type="Pfam" id="PF08239">
    <property type="entry name" value="SH3_3"/>
    <property type="match status" value="1"/>
</dbReference>
<dbReference type="SMART" id="SM00287">
    <property type="entry name" value="SH3b"/>
    <property type="match status" value="1"/>
</dbReference>
<evidence type="ECO:0000256" key="2">
    <source>
        <dbReference type="SAM" id="SignalP"/>
    </source>
</evidence>
<protein>
    <submittedName>
        <fullName evidence="4">SH3 domain-containing protein</fullName>
    </submittedName>
</protein>